<keyword evidence="3" id="KW-0456">Lyase</keyword>
<dbReference type="GO" id="GO:0005576">
    <property type="term" value="C:extracellular region"/>
    <property type="evidence" value="ECO:0007669"/>
    <property type="project" value="TreeGrafter"/>
</dbReference>
<dbReference type="EMBL" id="QJKJ01008728">
    <property type="protein sequence ID" value="RDX78839.1"/>
    <property type="molecule type" value="Genomic_DNA"/>
</dbReference>
<evidence type="ECO:0000256" key="2">
    <source>
        <dbReference type="ARBA" id="ARBA00022722"/>
    </source>
</evidence>
<evidence type="ECO:0000256" key="1">
    <source>
        <dbReference type="ARBA" id="ARBA00007469"/>
    </source>
</evidence>
<dbReference type="InterPro" id="IPR036430">
    <property type="entry name" value="RNase_T2-like_sf"/>
</dbReference>
<organism evidence="6 7">
    <name type="scientific">Mucuna pruriens</name>
    <name type="common">Velvet bean</name>
    <name type="synonym">Dolichos pruriens</name>
    <dbReference type="NCBI Taxonomy" id="157652"/>
    <lineage>
        <taxon>Eukaryota</taxon>
        <taxon>Viridiplantae</taxon>
        <taxon>Streptophyta</taxon>
        <taxon>Embryophyta</taxon>
        <taxon>Tracheophyta</taxon>
        <taxon>Spermatophyta</taxon>
        <taxon>Magnoliopsida</taxon>
        <taxon>eudicotyledons</taxon>
        <taxon>Gunneridae</taxon>
        <taxon>Pentapetalae</taxon>
        <taxon>rosids</taxon>
        <taxon>fabids</taxon>
        <taxon>Fabales</taxon>
        <taxon>Fabaceae</taxon>
        <taxon>Papilionoideae</taxon>
        <taxon>50 kb inversion clade</taxon>
        <taxon>NPAAA clade</taxon>
        <taxon>indigoferoid/millettioid clade</taxon>
        <taxon>Phaseoleae</taxon>
        <taxon>Mucuna</taxon>
    </lineage>
</organism>
<evidence type="ECO:0000313" key="6">
    <source>
        <dbReference type="EMBL" id="RDX78839.1"/>
    </source>
</evidence>
<gene>
    <name evidence="6" type="ORF">CR513_40819</name>
</gene>
<name>A0A371FKJ1_MUCPR</name>
<keyword evidence="7" id="KW-1185">Reference proteome</keyword>
<evidence type="ECO:0000256" key="5">
    <source>
        <dbReference type="SAM" id="SignalP"/>
    </source>
</evidence>
<keyword evidence="5" id="KW-0732">Signal</keyword>
<evidence type="ECO:0000256" key="3">
    <source>
        <dbReference type="ARBA" id="ARBA00023239"/>
    </source>
</evidence>
<evidence type="ECO:0000256" key="4">
    <source>
        <dbReference type="RuleBase" id="RU004328"/>
    </source>
</evidence>
<accession>A0A371FKJ1</accession>
<dbReference type="Gene3D" id="3.90.730.10">
    <property type="entry name" value="Ribonuclease T2-like"/>
    <property type="match status" value="1"/>
</dbReference>
<dbReference type="GO" id="GO:0033897">
    <property type="term" value="F:ribonuclease T2 activity"/>
    <property type="evidence" value="ECO:0007669"/>
    <property type="project" value="InterPro"/>
</dbReference>
<feature type="chain" id="PRO_5017060378" evidence="5">
    <location>
        <begin position="24"/>
        <end position="114"/>
    </location>
</feature>
<sequence length="114" mass="12597">MKSISSISIKLLMLLAFGNIWISQDFDFFYFVQQWPGSLCDTKKSCCFPLTGKPASNFSIHGLWPNFSNGYPSSCNAEQDPFDQSKIADLIPRAETSWASLVCAGKKTGNKTSS</sequence>
<feature type="non-terminal residue" evidence="6">
    <location>
        <position position="1"/>
    </location>
</feature>
<comment type="similarity">
    <text evidence="1 4">Belongs to the RNase T2 family.</text>
</comment>
<feature type="signal peptide" evidence="5">
    <location>
        <begin position="1"/>
        <end position="23"/>
    </location>
</feature>
<dbReference type="InterPro" id="IPR018188">
    <property type="entry name" value="RNase_T2_His_AS_1"/>
</dbReference>
<dbReference type="SUPFAM" id="SSF55895">
    <property type="entry name" value="Ribonuclease Rh-like"/>
    <property type="match status" value="1"/>
</dbReference>
<dbReference type="Proteomes" id="UP000257109">
    <property type="component" value="Unassembled WGS sequence"/>
</dbReference>
<keyword evidence="2" id="KW-0378">Hydrolase</keyword>
<dbReference type="Pfam" id="PF00445">
    <property type="entry name" value="Ribonuclease_T2"/>
    <property type="match status" value="1"/>
</dbReference>
<keyword evidence="2" id="KW-0540">Nuclease</keyword>
<comment type="caution">
    <text evidence="6">The sequence shown here is derived from an EMBL/GenBank/DDBJ whole genome shotgun (WGS) entry which is preliminary data.</text>
</comment>
<dbReference type="AlphaFoldDB" id="A0A371FKJ1"/>
<dbReference type="STRING" id="157652.A0A371FKJ1"/>
<evidence type="ECO:0000313" key="7">
    <source>
        <dbReference type="Proteomes" id="UP000257109"/>
    </source>
</evidence>
<dbReference type="PANTHER" id="PTHR11240">
    <property type="entry name" value="RIBONUCLEASE T2"/>
    <property type="match status" value="1"/>
</dbReference>
<proteinExistence type="inferred from homology"/>
<protein>
    <submittedName>
        <fullName evidence="6">Uncharacterized protein</fullName>
    </submittedName>
</protein>
<dbReference type="PANTHER" id="PTHR11240:SF72">
    <property type="entry name" value="RIBONUCLEASE 1"/>
    <property type="match status" value="1"/>
</dbReference>
<dbReference type="InterPro" id="IPR001568">
    <property type="entry name" value="RNase_T2-like"/>
</dbReference>
<dbReference type="GO" id="GO:0006401">
    <property type="term" value="P:RNA catabolic process"/>
    <property type="evidence" value="ECO:0007669"/>
    <property type="project" value="TreeGrafter"/>
</dbReference>
<dbReference type="PROSITE" id="PS00530">
    <property type="entry name" value="RNASE_T2_1"/>
    <property type="match status" value="1"/>
</dbReference>
<dbReference type="OrthoDB" id="435754at2759"/>
<dbReference type="GO" id="GO:0003723">
    <property type="term" value="F:RNA binding"/>
    <property type="evidence" value="ECO:0007669"/>
    <property type="project" value="InterPro"/>
</dbReference>
<reference evidence="6" key="1">
    <citation type="submission" date="2018-05" db="EMBL/GenBank/DDBJ databases">
        <title>Draft genome of Mucuna pruriens seed.</title>
        <authorList>
            <person name="Nnadi N.E."/>
            <person name="Vos R."/>
            <person name="Hasami M.H."/>
            <person name="Devisetty U.K."/>
            <person name="Aguiy J.C."/>
        </authorList>
    </citation>
    <scope>NUCLEOTIDE SEQUENCE [LARGE SCALE GENOMIC DNA]</scope>
    <source>
        <strain evidence="6">JCA_2017</strain>
    </source>
</reference>